<evidence type="ECO:0000313" key="3">
    <source>
        <dbReference type="EMBL" id="KYQ92229.1"/>
    </source>
</evidence>
<dbReference type="OMA" id="YTENTTI"/>
<feature type="chain" id="PRO_5007593190" description="Transmembrane protein" evidence="2">
    <location>
        <begin position="21"/>
        <end position="613"/>
    </location>
</feature>
<dbReference type="Proteomes" id="UP000076078">
    <property type="component" value="Unassembled WGS sequence"/>
</dbReference>
<dbReference type="PROSITE" id="PS51257">
    <property type="entry name" value="PROKAR_LIPOPROTEIN"/>
    <property type="match status" value="1"/>
</dbReference>
<keyword evidence="1" id="KW-0472">Membrane</keyword>
<accession>A0A151ZE84</accession>
<keyword evidence="1" id="KW-0812">Transmembrane</keyword>
<sequence>MNLKSVVLVVVLLINVLVNGQVQFNTSSNCGGTGCDWSIGANWVGGIVPGSGADVVIDYSAGTVTAQQTISLAKGAFTYKSLTIKGAQLNNAPNVVINMNAMVTITMSGELELSNTIFTTSASITVYSLTVSNSSVMTQNDASDTTVTTASYFDSTSKLELNDKSGFTSNGVTSFKSKPKCYENTCSFNFLGPFSMFYMGVNSQGLVTMQQGTLAGGSSTIQTLTVMSALEVQSGAKLIVLGSFHAGNSQKSTVTIDNGGSIEVSGQGSVTLYALNVAVNGTAIFASTQLNVAGYISSQGFITINTPNGAIQNSTISELVLQGLQTSIEINNSNFGEIHCIMNNDGNQSLVQMQFVGASSAINITSAGSAASFTVIDESSLTVTGDVKLIGSGGIFVMGKLNLEGAYVVPGASGIALQDPNAELYVNNAQIVGDIVLGGGSFTPIQAQIFGNVIVNNGYLTLNYPGSNLAVEGFQLSTNGTLYIFDSQVSSNPAPFVANTTFITGTIIVQFQNSIEFNGQYPLIQVNTPPMNLSASTLSPIYNNVLYESQDYDITYSPTNQAIQMDFFTEESPSKKMAGWKIFLIILSIFAVLGGGAYAFYKYRRNQGYISLN</sequence>
<keyword evidence="2" id="KW-0732">Signal</keyword>
<reference evidence="3 4" key="1">
    <citation type="submission" date="2015-12" db="EMBL/GenBank/DDBJ databases">
        <title>Dictyostelia acquired genes for synthesis and detection of signals that induce cell-type specialization by lateral gene transfer from prokaryotes.</title>
        <authorList>
            <person name="Gloeckner G."/>
            <person name="Schaap P."/>
        </authorList>
    </citation>
    <scope>NUCLEOTIDE SEQUENCE [LARGE SCALE GENOMIC DNA]</scope>
    <source>
        <strain evidence="3 4">TK</strain>
    </source>
</reference>
<evidence type="ECO:0008006" key="5">
    <source>
        <dbReference type="Google" id="ProtNLM"/>
    </source>
</evidence>
<feature type="signal peptide" evidence="2">
    <location>
        <begin position="1"/>
        <end position="20"/>
    </location>
</feature>
<evidence type="ECO:0000256" key="2">
    <source>
        <dbReference type="SAM" id="SignalP"/>
    </source>
</evidence>
<keyword evidence="1" id="KW-1133">Transmembrane helix</keyword>
<organism evidence="3 4">
    <name type="scientific">Tieghemostelium lacteum</name>
    <name type="common">Slime mold</name>
    <name type="synonym">Dictyostelium lacteum</name>
    <dbReference type="NCBI Taxonomy" id="361077"/>
    <lineage>
        <taxon>Eukaryota</taxon>
        <taxon>Amoebozoa</taxon>
        <taxon>Evosea</taxon>
        <taxon>Eumycetozoa</taxon>
        <taxon>Dictyostelia</taxon>
        <taxon>Dictyosteliales</taxon>
        <taxon>Raperosteliaceae</taxon>
        <taxon>Tieghemostelium</taxon>
    </lineage>
</organism>
<evidence type="ECO:0000313" key="4">
    <source>
        <dbReference type="Proteomes" id="UP000076078"/>
    </source>
</evidence>
<gene>
    <name evidence="3" type="ORF">DLAC_07076</name>
</gene>
<dbReference type="AlphaFoldDB" id="A0A151ZE84"/>
<protein>
    <recommendedName>
        <fullName evidence="5">Transmembrane protein</fullName>
    </recommendedName>
</protein>
<name>A0A151ZE84_TIELA</name>
<comment type="caution">
    <text evidence="3">The sequence shown here is derived from an EMBL/GenBank/DDBJ whole genome shotgun (WGS) entry which is preliminary data.</text>
</comment>
<dbReference type="EMBL" id="LODT01000031">
    <property type="protein sequence ID" value="KYQ92229.1"/>
    <property type="molecule type" value="Genomic_DNA"/>
</dbReference>
<evidence type="ECO:0000256" key="1">
    <source>
        <dbReference type="SAM" id="Phobius"/>
    </source>
</evidence>
<dbReference type="InParanoid" id="A0A151ZE84"/>
<feature type="transmembrane region" description="Helical" evidence="1">
    <location>
        <begin position="578"/>
        <end position="601"/>
    </location>
</feature>
<proteinExistence type="predicted"/>
<keyword evidence="4" id="KW-1185">Reference proteome</keyword>
<dbReference type="OrthoDB" id="23134at2759"/>